<proteinExistence type="inferred from homology"/>
<feature type="transmembrane region" description="Helical" evidence="7">
    <location>
        <begin position="12"/>
        <end position="34"/>
    </location>
</feature>
<feature type="transmembrane region" description="Helical" evidence="7">
    <location>
        <begin position="136"/>
        <end position="156"/>
    </location>
</feature>
<keyword evidence="5 7" id="KW-1133">Transmembrane helix</keyword>
<name>A0A4U0RSQ1_9ACTN</name>
<dbReference type="CDD" id="cd06261">
    <property type="entry name" value="TM_PBP2"/>
    <property type="match status" value="1"/>
</dbReference>
<dbReference type="GO" id="GO:0005886">
    <property type="term" value="C:plasma membrane"/>
    <property type="evidence" value="ECO:0007669"/>
    <property type="project" value="UniProtKB-SubCell"/>
</dbReference>
<keyword evidence="10" id="KW-1185">Reference proteome</keyword>
<evidence type="ECO:0000256" key="3">
    <source>
        <dbReference type="ARBA" id="ARBA00022475"/>
    </source>
</evidence>
<dbReference type="RefSeq" id="WP_136730163.1">
    <property type="nucleotide sequence ID" value="NZ_SUMC01000117.1"/>
</dbReference>
<dbReference type="Pfam" id="PF00528">
    <property type="entry name" value="BPD_transp_1"/>
    <property type="match status" value="1"/>
</dbReference>
<dbReference type="OrthoDB" id="61122at2"/>
<evidence type="ECO:0000256" key="5">
    <source>
        <dbReference type="ARBA" id="ARBA00022989"/>
    </source>
</evidence>
<dbReference type="PROSITE" id="PS50928">
    <property type="entry name" value="ABC_TM1"/>
    <property type="match status" value="1"/>
</dbReference>
<accession>A0A4U0RSQ1</accession>
<evidence type="ECO:0000256" key="1">
    <source>
        <dbReference type="ARBA" id="ARBA00004651"/>
    </source>
</evidence>
<evidence type="ECO:0000259" key="8">
    <source>
        <dbReference type="PROSITE" id="PS50928"/>
    </source>
</evidence>
<gene>
    <name evidence="9" type="ORF">FCI23_47060</name>
</gene>
<dbReference type="PANTHER" id="PTHR43744:SF12">
    <property type="entry name" value="ABC TRANSPORTER PERMEASE PROTEIN MG189-RELATED"/>
    <property type="match status" value="1"/>
</dbReference>
<evidence type="ECO:0000256" key="6">
    <source>
        <dbReference type="ARBA" id="ARBA00023136"/>
    </source>
</evidence>
<keyword evidence="6 7" id="KW-0472">Membrane</keyword>
<evidence type="ECO:0000313" key="10">
    <source>
        <dbReference type="Proteomes" id="UP000305778"/>
    </source>
</evidence>
<feature type="transmembrane region" description="Helical" evidence="7">
    <location>
        <begin position="67"/>
        <end position="91"/>
    </location>
</feature>
<comment type="subcellular location">
    <subcellularLocation>
        <location evidence="1 7">Cell membrane</location>
        <topology evidence="1 7">Multi-pass membrane protein</topology>
    </subcellularLocation>
</comment>
<reference evidence="9 10" key="1">
    <citation type="submission" date="2019-04" db="EMBL/GenBank/DDBJ databases">
        <title>Streptomyces oryziradicis sp. nov., a novel actinomycete isolated from rhizosphere soil of rice (Oryza sativa L.).</title>
        <authorList>
            <person name="Li C."/>
        </authorList>
    </citation>
    <scope>NUCLEOTIDE SEQUENCE [LARGE SCALE GENOMIC DNA]</scope>
    <source>
        <strain evidence="9 10">NEAU-C40</strain>
    </source>
</reference>
<feature type="domain" description="ABC transmembrane type-1" evidence="8">
    <location>
        <begin position="68"/>
        <end position="258"/>
    </location>
</feature>
<protein>
    <submittedName>
        <fullName evidence="9">Carbohydrate ABC transporter permease</fullName>
    </submittedName>
</protein>
<organism evidence="9 10">
    <name type="scientific">Actinacidiphila oryziradicis</name>
    <dbReference type="NCBI Taxonomy" id="2571141"/>
    <lineage>
        <taxon>Bacteria</taxon>
        <taxon>Bacillati</taxon>
        <taxon>Actinomycetota</taxon>
        <taxon>Actinomycetes</taxon>
        <taxon>Kitasatosporales</taxon>
        <taxon>Streptomycetaceae</taxon>
        <taxon>Actinacidiphila</taxon>
    </lineage>
</organism>
<feature type="transmembrane region" description="Helical" evidence="7">
    <location>
        <begin position="103"/>
        <end position="124"/>
    </location>
</feature>
<dbReference type="EMBL" id="SUMC01000117">
    <property type="protein sequence ID" value="TJZ99115.1"/>
    <property type="molecule type" value="Genomic_DNA"/>
</dbReference>
<keyword evidence="2 7" id="KW-0813">Transport</keyword>
<dbReference type="GO" id="GO:0055085">
    <property type="term" value="P:transmembrane transport"/>
    <property type="evidence" value="ECO:0007669"/>
    <property type="project" value="InterPro"/>
</dbReference>
<feature type="transmembrane region" description="Helical" evidence="7">
    <location>
        <begin position="236"/>
        <end position="258"/>
    </location>
</feature>
<comment type="similarity">
    <text evidence="7">Belongs to the binding-protein-dependent transport system permease family.</text>
</comment>
<evidence type="ECO:0000256" key="2">
    <source>
        <dbReference type="ARBA" id="ARBA00022448"/>
    </source>
</evidence>
<evidence type="ECO:0000313" key="9">
    <source>
        <dbReference type="EMBL" id="TJZ99115.1"/>
    </source>
</evidence>
<dbReference type="SUPFAM" id="SSF161098">
    <property type="entry name" value="MetI-like"/>
    <property type="match status" value="1"/>
</dbReference>
<dbReference type="InterPro" id="IPR035906">
    <property type="entry name" value="MetI-like_sf"/>
</dbReference>
<keyword evidence="3" id="KW-1003">Cell membrane</keyword>
<dbReference type="InterPro" id="IPR000515">
    <property type="entry name" value="MetI-like"/>
</dbReference>
<keyword evidence="4 7" id="KW-0812">Transmembrane</keyword>
<sequence length="275" mass="29878">MSTTRLGAPLRHLILLILSVAALAPAYLMVTGALKSQDEFLQSPWSLPTSPRLGAFRAALGDQLAQWFLNSVVLTVAAVLITVTIAAMAAWGLVHWPFRGRDTVLALTVSLMVVPPVVLLLPLFQLGAKLGWISTYRIVIIIYVGLMLPFSIYLLANFFRAIPASIFEAAAIDGASAWRTFWRIVLPLSGPPVATLVVVNLLWVWNELLLALVFLQSDSKKTLMVGLTGFQGRYSLDIPTVMAGMSLAVLPLVLAYLFGQRYFIQGLTAGAVKGE</sequence>
<dbReference type="Gene3D" id="1.10.3720.10">
    <property type="entry name" value="MetI-like"/>
    <property type="match status" value="1"/>
</dbReference>
<dbReference type="AlphaFoldDB" id="A0A4U0RSQ1"/>
<evidence type="ECO:0000256" key="7">
    <source>
        <dbReference type="RuleBase" id="RU363032"/>
    </source>
</evidence>
<comment type="caution">
    <text evidence="9">The sequence shown here is derived from an EMBL/GenBank/DDBJ whole genome shotgun (WGS) entry which is preliminary data.</text>
</comment>
<dbReference type="Proteomes" id="UP000305778">
    <property type="component" value="Unassembled WGS sequence"/>
</dbReference>
<dbReference type="PANTHER" id="PTHR43744">
    <property type="entry name" value="ABC TRANSPORTER PERMEASE PROTEIN MG189-RELATED-RELATED"/>
    <property type="match status" value="1"/>
</dbReference>
<evidence type="ECO:0000256" key="4">
    <source>
        <dbReference type="ARBA" id="ARBA00022692"/>
    </source>
</evidence>